<evidence type="ECO:0000256" key="9">
    <source>
        <dbReference type="SAM" id="SignalP"/>
    </source>
</evidence>
<dbReference type="Pfam" id="PF05193">
    <property type="entry name" value="Peptidase_M16_C"/>
    <property type="match status" value="2"/>
</dbReference>
<comment type="cofactor">
    <cofactor evidence="1">
        <name>Zn(2+)</name>
        <dbReference type="ChEBI" id="CHEBI:29105"/>
    </cofactor>
</comment>
<dbReference type="InterPro" id="IPR011249">
    <property type="entry name" value="Metalloenz_LuxS/M16"/>
</dbReference>
<comment type="caution">
    <text evidence="12">The sequence shown here is derived from an EMBL/GenBank/DDBJ whole genome shotgun (WGS) entry which is preliminary data.</text>
</comment>
<keyword evidence="4" id="KW-0479">Metal-binding</keyword>
<comment type="similarity">
    <text evidence="2 8">Belongs to the peptidase M16 family.</text>
</comment>
<feature type="domain" description="Peptidase M16 C-terminal" evidence="11">
    <location>
        <begin position="209"/>
        <end position="392"/>
    </location>
</feature>
<sequence length="935" mass="106297">MKKILLALALVALLPAALMAQPVPQDTAFRTGRLKNGLTYYIRHNAKEAGMADFYIAQRVGSILEEPRQRGLAHFLEHMAFNGSQNFQGTAASPSIVHWCEAHGIKFGANLNAYTSIDETVYHVSSVPVTREQNVDSCLLILHDWSHYLNLTDQEIDKERGVIHEEWRTRRAGMASQRMTEDAMPIVYRGSKYADCMPIGSMDIVDHFPYQDLRDYYHKWYRPDLQAIIVVGDVDVDRMEQKIVSVFGSIPMPPAAAERIYYPVPDNEDMIVALLKDKEQPIMLATLHMKREATPDSLKPTVQHQREDYVDDLIAYMTGERLDEIQKADPKPCLSASARLGSFLISRTKDAFSLSFGARQENVRGSFAAAVGTVERIRQHGFTQAELDRAKAFRQKAVDRMYNERNDRKNGYYVRKAQAHFLQGEPMTTEAYDRQLCEQLAGEVTLDEVNRATREAISDRNQVLVVYAPDRPDFAVPTKGQLRQYVLEAQAQTYAPYQERPVAERLMDKLPRKGRIVSEKPSMHGTTEITLSNGVKVYYRHTDYQKDQLSMRFFGEGGTSLYPDADVPNFSLISTAITKAGVANFDETTLGKMLSGKTVRVQPSIGNETQAINGTSSVKDAETLFQLVYLYFTQPRRDDVAFKSELDRMRSFLTNREASPNVSYNDSLAAIVYGNSPRVQPVKAATLDRVSYDRILQIYRERFSNASNFKMILLGNLPIERVRPLLEQYVASLPSTGRHETFADTYPHIRQADETRLWKRPMSTPLAKVTIFYSWDEPFTPKADLTLDVLRRVLSIAYTDSVREEKGGVYGVGLEASIDKTSKPTSLLKIQFTTDPAKYAMVIPIVYRQLDNIARKGPEPTSMQKVKEYLSKQYGQAAITNDYWNYVLYNQLRYGIDYDRDYLKLVDGVTPADVQQMAGRLLQSHRRIEVTMQSE</sequence>
<dbReference type="EMBL" id="JBHLZF010000001">
    <property type="protein sequence ID" value="MFB9896597.1"/>
    <property type="molecule type" value="Genomic_DNA"/>
</dbReference>
<gene>
    <name evidence="12" type="ORF">ACFFK8_01840</name>
</gene>
<dbReference type="InterPro" id="IPR050626">
    <property type="entry name" value="Peptidase_M16"/>
</dbReference>
<evidence type="ECO:0000256" key="7">
    <source>
        <dbReference type="ARBA" id="ARBA00023049"/>
    </source>
</evidence>
<dbReference type="PANTHER" id="PTHR43690">
    <property type="entry name" value="NARDILYSIN"/>
    <property type="match status" value="1"/>
</dbReference>
<protein>
    <submittedName>
        <fullName evidence="12">M16 family metallopeptidase</fullName>
    </submittedName>
</protein>
<organism evidence="12 13">
    <name type="scientific">Hallella seregens ATCC 51272</name>
    <dbReference type="NCBI Taxonomy" id="1336250"/>
    <lineage>
        <taxon>Bacteria</taxon>
        <taxon>Pseudomonadati</taxon>
        <taxon>Bacteroidota</taxon>
        <taxon>Bacteroidia</taxon>
        <taxon>Bacteroidales</taxon>
        <taxon>Prevotellaceae</taxon>
        <taxon>Hallella</taxon>
    </lineage>
</organism>
<evidence type="ECO:0000256" key="2">
    <source>
        <dbReference type="ARBA" id="ARBA00007261"/>
    </source>
</evidence>
<evidence type="ECO:0000256" key="8">
    <source>
        <dbReference type="RuleBase" id="RU004447"/>
    </source>
</evidence>
<keyword evidence="6" id="KW-0862">Zinc</keyword>
<feature type="signal peptide" evidence="9">
    <location>
        <begin position="1"/>
        <end position="20"/>
    </location>
</feature>
<evidence type="ECO:0000256" key="5">
    <source>
        <dbReference type="ARBA" id="ARBA00022801"/>
    </source>
</evidence>
<dbReference type="Proteomes" id="UP001589688">
    <property type="component" value="Unassembled WGS sequence"/>
</dbReference>
<keyword evidence="7" id="KW-0482">Metalloprotease</keyword>
<dbReference type="PROSITE" id="PS00143">
    <property type="entry name" value="INSULINASE"/>
    <property type="match status" value="1"/>
</dbReference>
<accession>A0ABV5ZGU1</accession>
<keyword evidence="9" id="KW-0732">Signal</keyword>
<keyword evidence="5" id="KW-0378">Hydrolase</keyword>
<keyword evidence="3" id="KW-0645">Protease</keyword>
<evidence type="ECO:0000256" key="1">
    <source>
        <dbReference type="ARBA" id="ARBA00001947"/>
    </source>
</evidence>
<reference evidence="12 13" key="1">
    <citation type="submission" date="2024-09" db="EMBL/GenBank/DDBJ databases">
        <authorList>
            <person name="Sun Q."/>
            <person name="Mori K."/>
        </authorList>
    </citation>
    <scope>NUCLEOTIDE SEQUENCE [LARGE SCALE GENOMIC DNA]</scope>
    <source>
        <strain evidence="12 13">ATCC 51272</strain>
    </source>
</reference>
<feature type="domain" description="Peptidase M16 C-terminal" evidence="11">
    <location>
        <begin position="690"/>
        <end position="868"/>
    </location>
</feature>
<evidence type="ECO:0000259" key="11">
    <source>
        <dbReference type="Pfam" id="PF05193"/>
    </source>
</evidence>
<evidence type="ECO:0000313" key="13">
    <source>
        <dbReference type="Proteomes" id="UP001589688"/>
    </source>
</evidence>
<dbReference type="Pfam" id="PF00675">
    <property type="entry name" value="Peptidase_M16"/>
    <property type="match status" value="1"/>
</dbReference>
<evidence type="ECO:0000256" key="3">
    <source>
        <dbReference type="ARBA" id="ARBA00022670"/>
    </source>
</evidence>
<feature type="domain" description="Peptidase M16 N-terminal" evidence="10">
    <location>
        <begin position="59"/>
        <end position="180"/>
    </location>
</feature>
<evidence type="ECO:0000313" key="12">
    <source>
        <dbReference type="EMBL" id="MFB9896597.1"/>
    </source>
</evidence>
<dbReference type="InterPro" id="IPR001431">
    <property type="entry name" value="Pept_M16_Zn_BS"/>
</dbReference>
<proteinExistence type="inferred from homology"/>
<dbReference type="Gene3D" id="3.30.830.10">
    <property type="entry name" value="Metalloenzyme, LuxS/M16 peptidase-like"/>
    <property type="match status" value="4"/>
</dbReference>
<evidence type="ECO:0000256" key="6">
    <source>
        <dbReference type="ARBA" id="ARBA00022833"/>
    </source>
</evidence>
<feature type="chain" id="PRO_5046397791" evidence="9">
    <location>
        <begin position="21"/>
        <end position="935"/>
    </location>
</feature>
<dbReference type="InterPro" id="IPR011765">
    <property type="entry name" value="Pept_M16_N"/>
</dbReference>
<evidence type="ECO:0000259" key="10">
    <source>
        <dbReference type="Pfam" id="PF00675"/>
    </source>
</evidence>
<evidence type="ECO:0000256" key="4">
    <source>
        <dbReference type="ARBA" id="ARBA00022723"/>
    </source>
</evidence>
<dbReference type="SUPFAM" id="SSF63411">
    <property type="entry name" value="LuxS/MPP-like metallohydrolase"/>
    <property type="match status" value="4"/>
</dbReference>
<name>A0ABV5ZGU1_9BACT</name>
<dbReference type="InterPro" id="IPR007863">
    <property type="entry name" value="Peptidase_M16_C"/>
</dbReference>
<keyword evidence="13" id="KW-1185">Reference proteome</keyword>
<dbReference type="RefSeq" id="WP_027952657.1">
    <property type="nucleotide sequence ID" value="NZ_JADU01000027.1"/>
</dbReference>
<dbReference type="PANTHER" id="PTHR43690:SF34">
    <property type="entry name" value="ZINC PROTEASE PQQL-LIKE"/>
    <property type="match status" value="1"/>
</dbReference>